<evidence type="ECO:0000256" key="1">
    <source>
        <dbReference type="SAM" id="SignalP"/>
    </source>
</evidence>
<dbReference type="Proteomes" id="UP001519460">
    <property type="component" value="Unassembled WGS sequence"/>
</dbReference>
<feature type="signal peptide" evidence="1">
    <location>
        <begin position="1"/>
        <end position="21"/>
    </location>
</feature>
<reference evidence="3 4" key="1">
    <citation type="journal article" date="2023" name="Sci. Data">
        <title>Genome assembly of the Korean intertidal mud-creeper Batillaria attramentaria.</title>
        <authorList>
            <person name="Patra A.K."/>
            <person name="Ho P.T."/>
            <person name="Jun S."/>
            <person name="Lee S.J."/>
            <person name="Kim Y."/>
            <person name="Won Y.J."/>
        </authorList>
    </citation>
    <scope>NUCLEOTIDE SEQUENCE [LARGE SCALE GENOMIC DNA]</scope>
    <source>
        <strain evidence="3">Wonlab-2016</strain>
    </source>
</reference>
<organism evidence="3 4">
    <name type="scientific">Batillaria attramentaria</name>
    <dbReference type="NCBI Taxonomy" id="370345"/>
    <lineage>
        <taxon>Eukaryota</taxon>
        <taxon>Metazoa</taxon>
        <taxon>Spiralia</taxon>
        <taxon>Lophotrochozoa</taxon>
        <taxon>Mollusca</taxon>
        <taxon>Gastropoda</taxon>
        <taxon>Caenogastropoda</taxon>
        <taxon>Sorbeoconcha</taxon>
        <taxon>Cerithioidea</taxon>
        <taxon>Batillariidae</taxon>
        <taxon>Batillaria</taxon>
    </lineage>
</organism>
<keyword evidence="4" id="KW-1185">Reference proteome</keyword>
<name>A0ABD0M2A0_9CAEN</name>
<dbReference type="InterPro" id="IPR002557">
    <property type="entry name" value="Chitin-bd_dom"/>
</dbReference>
<keyword evidence="1" id="KW-0732">Signal</keyword>
<dbReference type="AlphaFoldDB" id="A0ABD0M2A0"/>
<sequence>MEGRIVATLLVTMLSLTGVRCQFVFGYNVRLSTFDCTGHADGVAEIGCDGFVECKSHAIVKHICNDTEVFSRDSMTCTRFVSAVG</sequence>
<evidence type="ECO:0000259" key="2">
    <source>
        <dbReference type="Pfam" id="PF01607"/>
    </source>
</evidence>
<feature type="chain" id="PRO_5044784005" description="Chitin-binding type-2 domain-containing protein" evidence="1">
    <location>
        <begin position="22"/>
        <end position="85"/>
    </location>
</feature>
<dbReference type="Pfam" id="PF01607">
    <property type="entry name" value="CBM_14"/>
    <property type="match status" value="1"/>
</dbReference>
<gene>
    <name evidence="3" type="ORF">BaRGS_00002656</name>
</gene>
<dbReference type="EMBL" id="JACVVK020000008">
    <property type="protein sequence ID" value="KAK7505934.1"/>
    <property type="molecule type" value="Genomic_DNA"/>
</dbReference>
<accession>A0ABD0M2A0</accession>
<comment type="caution">
    <text evidence="3">The sequence shown here is derived from an EMBL/GenBank/DDBJ whole genome shotgun (WGS) entry which is preliminary data.</text>
</comment>
<proteinExistence type="predicted"/>
<evidence type="ECO:0000313" key="3">
    <source>
        <dbReference type="EMBL" id="KAK7505934.1"/>
    </source>
</evidence>
<protein>
    <recommendedName>
        <fullName evidence="2">Chitin-binding type-2 domain-containing protein</fullName>
    </recommendedName>
</protein>
<feature type="domain" description="Chitin-binding type-2" evidence="2">
    <location>
        <begin position="36"/>
        <end position="79"/>
    </location>
</feature>
<evidence type="ECO:0000313" key="4">
    <source>
        <dbReference type="Proteomes" id="UP001519460"/>
    </source>
</evidence>